<evidence type="ECO:0000256" key="2">
    <source>
        <dbReference type="ARBA" id="ARBA00022729"/>
    </source>
</evidence>
<dbReference type="Proteomes" id="UP000327157">
    <property type="component" value="Chromosome 14"/>
</dbReference>
<keyword evidence="2 5" id="KW-0732">Signal</keyword>
<evidence type="ECO:0000256" key="4">
    <source>
        <dbReference type="ARBA" id="ARBA00023180"/>
    </source>
</evidence>
<evidence type="ECO:0000256" key="1">
    <source>
        <dbReference type="ARBA" id="ARBA00008668"/>
    </source>
</evidence>
<dbReference type="AlphaFoldDB" id="A0A5N5G666"/>
<dbReference type="InterPro" id="IPR036514">
    <property type="entry name" value="SGNH_hydro_sf"/>
</dbReference>
<keyword evidence="4" id="KW-0325">Glycoprotein</keyword>
<reference evidence="6 7" key="3">
    <citation type="submission" date="2019-11" db="EMBL/GenBank/DDBJ databases">
        <title>A de novo genome assembly of a pear dwarfing rootstock.</title>
        <authorList>
            <person name="Wang F."/>
            <person name="Wang J."/>
            <person name="Li S."/>
            <person name="Zhang Y."/>
            <person name="Fang M."/>
            <person name="Ma L."/>
            <person name="Zhao Y."/>
            <person name="Jiang S."/>
        </authorList>
    </citation>
    <scope>NUCLEOTIDE SEQUENCE [LARGE SCALE GENOMIC DNA]</scope>
    <source>
        <strain evidence="6">S2</strain>
        <tissue evidence="6">Leaf</tissue>
    </source>
</reference>
<dbReference type="InterPro" id="IPR035669">
    <property type="entry name" value="SGNH_plant_lipase-like"/>
</dbReference>
<reference evidence="7" key="2">
    <citation type="submission" date="2019-10" db="EMBL/GenBank/DDBJ databases">
        <title>A de novo genome assembly of a pear dwarfing rootstock.</title>
        <authorList>
            <person name="Wang F."/>
            <person name="Wang J."/>
            <person name="Li S."/>
            <person name="Zhang Y."/>
            <person name="Fang M."/>
            <person name="Ma L."/>
            <person name="Zhao Y."/>
            <person name="Jiang S."/>
        </authorList>
    </citation>
    <scope>NUCLEOTIDE SEQUENCE [LARGE SCALE GENOMIC DNA]</scope>
</reference>
<feature type="signal peptide" evidence="5">
    <location>
        <begin position="1"/>
        <end position="27"/>
    </location>
</feature>
<sequence>MASSSSPLFTSWQITLITLTTISFLSSSSFPASAVATKQNPTSPFKKIYAFGDSFTDTGNTRSITGPSGFGHVSNSPYGITFFHRPTNRYSDGRLVIDFVTESLSLPYLPPYRVVSSNASADSTHGVNFAVAGSTAIEHEFFVKNNLSLAITPQSILSQLLWFNKFLDKVGGPECKFDDALFWVGEIGVNDYAYTIGSAVPGDTIQKLGVSRVTSFLQALLKKGAKYVVVQGLPLSGCLPLAMTLAPEDDRDSIECVKSVNNQTYSHNLVLQAKLQELRKQFPHAVITYADYWNAHLAVMKNPSQYGFTESFKACCGKSDDPYNFDVFATCGTPSATACKSPSQYINWDGVHLTEAMYKVLSDMFLKGNATHPPFSSLLDMKLHNG</sequence>
<evidence type="ECO:0000313" key="6">
    <source>
        <dbReference type="EMBL" id="KAB2609210.1"/>
    </source>
</evidence>
<dbReference type="GO" id="GO:0016788">
    <property type="term" value="F:hydrolase activity, acting on ester bonds"/>
    <property type="evidence" value="ECO:0007669"/>
    <property type="project" value="InterPro"/>
</dbReference>
<dbReference type="Gene3D" id="3.40.50.1110">
    <property type="entry name" value="SGNH hydrolase"/>
    <property type="match status" value="1"/>
</dbReference>
<feature type="chain" id="PRO_5024282017" evidence="5">
    <location>
        <begin position="28"/>
        <end position="386"/>
    </location>
</feature>
<dbReference type="PANTHER" id="PTHR22835">
    <property type="entry name" value="ZINC FINGER FYVE DOMAIN CONTAINING PROTEIN"/>
    <property type="match status" value="1"/>
</dbReference>
<evidence type="ECO:0000313" key="7">
    <source>
        <dbReference type="Proteomes" id="UP000327157"/>
    </source>
</evidence>
<dbReference type="SUPFAM" id="SSF52266">
    <property type="entry name" value="SGNH hydrolase"/>
    <property type="match status" value="1"/>
</dbReference>
<dbReference type="OrthoDB" id="1600564at2759"/>
<evidence type="ECO:0000256" key="3">
    <source>
        <dbReference type="ARBA" id="ARBA00022801"/>
    </source>
</evidence>
<evidence type="ECO:0000256" key="5">
    <source>
        <dbReference type="SAM" id="SignalP"/>
    </source>
</evidence>
<keyword evidence="3" id="KW-0378">Hydrolase</keyword>
<accession>A0A5N5G666</accession>
<comment type="similarity">
    <text evidence="1">Belongs to the 'GDSL' lipolytic enzyme family.</text>
</comment>
<proteinExistence type="inferred from homology"/>
<comment type="caution">
    <text evidence="6">The sequence shown here is derived from an EMBL/GenBank/DDBJ whole genome shotgun (WGS) entry which is preliminary data.</text>
</comment>
<dbReference type="InterPro" id="IPR001087">
    <property type="entry name" value="GDSL"/>
</dbReference>
<name>A0A5N5G666_9ROSA</name>
<reference evidence="6 7" key="1">
    <citation type="submission" date="2019-09" db="EMBL/GenBank/DDBJ databases">
        <authorList>
            <person name="Ou C."/>
        </authorList>
    </citation>
    <scope>NUCLEOTIDE SEQUENCE [LARGE SCALE GENOMIC DNA]</scope>
    <source>
        <strain evidence="6">S2</strain>
        <tissue evidence="6">Leaf</tissue>
    </source>
</reference>
<organism evidence="6 7">
    <name type="scientific">Pyrus ussuriensis x Pyrus communis</name>
    <dbReference type="NCBI Taxonomy" id="2448454"/>
    <lineage>
        <taxon>Eukaryota</taxon>
        <taxon>Viridiplantae</taxon>
        <taxon>Streptophyta</taxon>
        <taxon>Embryophyta</taxon>
        <taxon>Tracheophyta</taxon>
        <taxon>Spermatophyta</taxon>
        <taxon>Magnoliopsida</taxon>
        <taxon>eudicotyledons</taxon>
        <taxon>Gunneridae</taxon>
        <taxon>Pentapetalae</taxon>
        <taxon>rosids</taxon>
        <taxon>fabids</taxon>
        <taxon>Rosales</taxon>
        <taxon>Rosaceae</taxon>
        <taxon>Amygdaloideae</taxon>
        <taxon>Maleae</taxon>
        <taxon>Pyrus</taxon>
    </lineage>
</organism>
<dbReference type="PANTHER" id="PTHR22835:SF557">
    <property type="entry name" value="LIPASE_HYDROLASE FAMILY PROTEIN, PUTATIVE, EXPRESSED-RELATED"/>
    <property type="match status" value="1"/>
</dbReference>
<gene>
    <name evidence="6" type="ORF">D8674_012378</name>
</gene>
<dbReference type="Pfam" id="PF00657">
    <property type="entry name" value="Lipase_GDSL"/>
    <property type="match status" value="1"/>
</dbReference>
<protein>
    <submittedName>
        <fullName evidence="6">GDSL esterase/lipase</fullName>
    </submittedName>
</protein>
<keyword evidence="7" id="KW-1185">Reference proteome</keyword>
<dbReference type="EMBL" id="SMOL01000553">
    <property type="protein sequence ID" value="KAB2609210.1"/>
    <property type="molecule type" value="Genomic_DNA"/>
</dbReference>
<dbReference type="CDD" id="cd01837">
    <property type="entry name" value="SGNH_plant_lipase_like"/>
    <property type="match status" value="1"/>
</dbReference>